<evidence type="ECO:0000259" key="5">
    <source>
        <dbReference type="PROSITE" id="PS51007"/>
    </source>
</evidence>
<dbReference type="SUPFAM" id="SSF48695">
    <property type="entry name" value="Multiheme cytochromes"/>
    <property type="match status" value="1"/>
</dbReference>
<keyword evidence="2 4" id="KW-0479">Metal-binding</keyword>
<dbReference type="PANTHER" id="PTHR30600:SF13">
    <property type="entry name" value="METHYLAMINE UTILIZATION PROTEIN"/>
    <property type="match status" value="1"/>
</dbReference>
<evidence type="ECO:0000313" key="6">
    <source>
        <dbReference type="EMBL" id="WAS95275.1"/>
    </source>
</evidence>
<proteinExistence type="predicted"/>
<dbReference type="Proteomes" id="UP001164459">
    <property type="component" value="Chromosome"/>
</dbReference>
<dbReference type="SUPFAM" id="SSF46626">
    <property type="entry name" value="Cytochrome c"/>
    <property type="match status" value="1"/>
</dbReference>
<dbReference type="EMBL" id="CP114040">
    <property type="protein sequence ID" value="WAS95275.1"/>
    <property type="molecule type" value="Genomic_DNA"/>
</dbReference>
<keyword evidence="3 4" id="KW-0408">Iron</keyword>
<dbReference type="PANTHER" id="PTHR30600">
    <property type="entry name" value="CYTOCHROME C PEROXIDASE-RELATED"/>
    <property type="match status" value="1"/>
</dbReference>
<evidence type="ECO:0000256" key="4">
    <source>
        <dbReference type="PROSITE-ProRule" id="PRU00433"/>
    </source>
</evidence>
<evidence type="ECO:0000256" key="1">
    <source>
        <dbReference type="ARBA" id="ARBA00022617"/>
    </source>
</evidence>
<keyword evidence="7" id="KW-1185">Reference proteome</keyword>
<dbReference type="Gene3D" id="1.10.760.10">
    <property type="entry name" value="Cytochrome c-like domain"/>
    <property type="match status" value="1"/>
</dbReference>
<accession>A0ABY7H852</accession>
<sequence length="485" mass="54587">MLLIGCTAGERAAEPGGGPEAPAAQGKVVAVESEAPPTQPAAASMSAELPRQTYMPVVLPESFETLHQREVADKPRVMSRQRALLEARYDLRDLPSEVMMSGGRKAVQQGVRVKLPARVNSWSALTDLTPEQIRAQNSFPMGFRPLPHVKHLSGGQVFPTNHIEAILKAESRNLERFDVEFDLPDHLTPEFPAPIFLSSRPDLGDVSRGQLLTRNNYYELFVGILTPVQMEGLRLLLTPFPQQQFNQTEDRRSVEQSLGVTCLDCHQNGHTNAAFHQNPDTRPQAARFRLDTVSLRGMFNQRIHGSKRSLRSIEDFTEFEQRTAYFDGDHVIAAKKGVNLPDRASQVVMMAQMQNMFDFPPAPKLDEFGRLIPARASESELRGEKVFYEKGRCAECHPPPVFLDDKMHDLHLERFYTPETIGDQFNLAEGPIKTFTLRSIKDSPPYGHDGRLLTLEDTVEFFNLVLSLRLTEQEKTDLTAFLRCL</sequence>
<evidence type="ECO:0000256" key="3">
    <source>
        <dbReference type="ARBA" id="ARBA00023004"/>
    </source>
</evidence>
<evidence type="ECO:0000313" key="7">
    <source>
        <dbReference type="Proteomes" id="UP001164459"/>
    </source>
</evidence>
<evidence type="ECO:0000256" key="2">
    <source>
        <dbReference type="ARBA" id="ARBA00022723"/>
    </source>
</evidence>
<dbReference type="InterPro" id="IPR009056">
    <property type="entry name" value="Cyt_c-like_dom"/>
</dbReference>
<dbReference type="InterPro" id="IPR036280">
    <property type="entry name" value="Multihaem_cyt_sf"/>
</dbReference>
<gene>
    <name evidence="6" type="ORF">O0S08_03875</name>
</gene>
<organism evidence="6 7">
    <name type="scientific">Nannocystis punicea</name>
    <dbReference type="NCBI Taxonomy" id="2995304"/>
    <lineage>
        <taxon>Bacteria</taxon>
        <taxon>Pseudomonadati</taxon>
        <taxon>Myxococcota</taxon>
        <taxon>Polyangia</taxon>
        <taxon>Nannocystales</taxon>
        <taxon>Nannocystaceae</taxon>
        <taxon>Nannocystis</taxon>
    </lineage>
</organism>
<dbReference type="InterPro" id="IPR036909">
    <property type="entry name" value="Cyt_c-like_dom_sf"/>
</dbReference>
<dbReference type="InterPro" id="IPR051395">
    <property type="entry name" value="Cytochrome_c_Peroxidase/MauG"/>
</dbReference>
<keyword evidence="1 4" id="KW-0349">Heme</keyword>
<dbReference type="PROSITE" id="PS51007">
    <property type="entry name" value="CYTC"/>
    <property type="match status" value="1"/>
</dbReference>
<feature type="domain" description="Cytochrome c" evidence="5">
    <location>
        <begin position="378"/>
        <end position="485"/>
    </location>
</feature>
<protein>
    <submittedName>
        <fullName evidence="6">Cytochrome B6</fullName>
    </submittedName>
</protein>
<reference evidence="6" key="1">
    <citation type="submission" date="2022-11" db="EMBL/GenBank/DDBJ databases">
        <title>Minimal conservation of predation-associated metabolite biosynthetic gene clusters underscores biosynthetic potential of Myxococcota including descriptions for ten novel species: Archangium lansinium sp. nov., Myxococcus landrumus sp. nov., Nannocystis bai.</title>
        <authorList>
            <person name="Ahearne A."/>
            <person name="Stevens C."/>
            <person name="Dowd S."/>
        </authorList>
    </citation>
    <scope>NUCLEOTIDE SEQUENCE</scope>
    <source>
        <strain evidence="6">Fl3</strain>
    </source>
</reference>
<name>A0ABY7H852_9BACT</name>